<evidence type="ECO:0000259" key="3">
    <source>
        <dbReference type="Pfam" id="PF12089"/>
    </source>
</evidence>
<proteinExistence type="predicted"/>
<reference evidence="5" key="1">
    <citation type="journal article" date="2019" name="Int. J. Syst. Evol. Microbiol.">
        <title>The Global Catalogue of Microorganisms (GCM) 10K type strain sequencing project: providing services to taxonomists for standard genome sequencing and annotation.</title>
        <authorList>
            <consortium name="The Broad Institute Genomics Platform"/>
            <consortium name="The Broad Institute Genome Sequencing Center for Infectious Disease"/>
            <person name="Wu L."/>
            <person name="Ma J."/>
        </authorList>
    </citation>
    <scope>NUCLEOTIDE SEQUENCE [LARGE SCALE GENOMIC DNA]</scope>
    <source>
        <strain evidence="5">JCM 16540</strain>
    </source>
</reference>
<feature type="compositionally biased region" description="Low complexity" evidence="1">
    <location>
        <begin position="183"/>
        <end position="207"/>
    </location>
</feature>
<feature type="region of interest" description="Disordered" evidence="1">
    <location>
        <begin position="1"/>
        <end position="390"/>
    </location>
</feature>
<dbReference type="RefSeq" id="WP_204910518.1">
    <property type="nucleotide sequence ID" value="NZ_BAAAYR010000002.1"/>
</dbReference>
<dbReference type="Proteomes" id="UP001500767">
    <property type="component" value="Unassembled WGS sequence"/>
</dbReference>
<evidence type="ECO:0000256" key="2">
    <source>
        <dbReference type="SAM" id="Phobius"/>
    </source>
</evidence>
<keyword evidence="2" id="KW-0812">Transmembrane</keyword>
<organism evidence="4 5">
    <name type="scientific">Microlunatus spumicola</name>
    <dbReference type="NCBI Taxonomy" id="81499"/>
    <lineage>
        <taxon>Bacteria</taxon>
        <taxon>Bacillati</taxon>
        <taxon>Actinomycetota</taxon>
        <taxon>Actinomycetes</taxon>
        <taxon>Propionibacteriales</taxon>
        <taxon>Propionibacteriaceae</taxon>
        <taxon>Microlunatus</taxon>
    </lineage>
</organism>
<keyword evidence="5" id="KW-1185">Reference proteome</keyword>
<sequence length="551" mass="54907">MSEGTPGHGPDADSRTENGDGQASTNGRPAVPPVRYGPRNGAPANGSNGRGATGRTAAGPSTPQQYRTPQAPRTPPKTGADAPAPNGAGAATPNGSGANGGTNGNGSNGSHVAGPSSYTRPRPSGSAPRPEPSQQERQVADARIAAAARNASASKVRGGSALSGRTAATPDRGSADRGTTATPADDTAVIPAVPAPTEAPAAPAEETSTPDKGRTVFGRRRSRGGAKGPEEAPQPGAAQEVAVPKDATTKDATATTVESPKAGSAVAAAGAAAVTSETKPTDEATGSESRTESATNAPATEESAPQERTLTWRDRLGLAPKEPKPQPVQVPETGPGIPTGAAAAAVAASVAAGTAPPETKASPTGPTTAPQPVSPYSRVTPSSPVPAVSPDTEIIPAVEAGAVSPAAPAAAATTQALVTAKPKVGAARRTRKARLRLSRVDPWSVMKTALLFSIAAGIILVVATYGVWSVLNASGLFDAVNDMVKSVVSTPGDTTPFRIEEYVNTQKIIGVAALIAVVDVLIFTALATLGSFLYNLAATVLGGLEVTLAED</sequence>
<keyword evidence="2" id="KW-1133">Transmembrane helix</keyword>
<feature type="compositionally biased region" description="Polar residues" evidence="1">
    <location>
        <begin position="284"/>
        <end position="298"/>
    </location>
</feature>
<feature type="compositionally biased region" description="Gly residues" evidence="1">
    <location>
        <begin position="97"/>
        <end position="107"/>
    </location>
</feature>
<feature type="transmembrane region" description="Helical" evidence="2">
    <location>
        <begin position="449"/>
        <end position="468"/>
    </location>
</feature>
<comment type="caution">
    <text evidence="4">The sequence shown here is derived from an EMBL/GenBank/DDBJ whole genome shotgun (WGS) entry which is preliminary data.</text>
</comment>
<feature type="compositionally biased region" description="Polar residues" evidence="1">
    <location>
        <begin position="361"/>
        <end position="371"/>
    </location>
</feature>
<keyword evidence="2" id="KW-0472">Membrane</keyword>
<name>A0ABP6XGN9_9ACTN</name>
<feature type="compositionally biased region" description="Low complexity" evidence="1">
    <location>
        <begin position="141"/>
        <end position="154"/>
    </location>
</feature>
<feature type="compositionally biased region" description="Low complexity" evidence="1">
    <location>
        <begin position="53"/>
        <end position="63"/>
    </location>
</feature>
<dbReference type="InterPro" id="IPR021949">
    <property type="entry name" value="DUF3566_TM"/>
</dbReference>
<feature type="compositionally biased region" description="Low complexity" evidence="1">
    <location>
        <begin position="78"/>
        <end position="96"/>
    </location>
</feature>
<feature type="compositionally biased region" description="Low complexity" evidence="1">
    <location>
        <begin position="327"/>
        <end position="357"/>
    </location>
</feature>
<gene>
    <name evidence="4" type="ORF">GCM10022197_23440</name>
</gene>
<accession>A0ABP6XGN9</accession>
<evidence type="ECO:0000256" key="1">
    <source>
        <dbReference type="SAM" id="MobiDB-lite"/>
    </source>
</evidence>
<evidence type="ECO:0000313" key="4">
    <source>
        <dbReference type="EMBL" id="GAA3566741.1"/>
    </source>
</evidence>
<feature type="compositionally biased region" description="Low complexity" evidence="1">
    <location>
        <begin position="377"/>
        <end position="390"/>
    </location>
</feature>
<protein>
    <recommendedName>
        <fullName evidence="3">DUF3566 domain-containing protein</fullName>
    </recommendedName>
</protein>
<feature type="domain" description="DUF3566" evidence="3">
    <location>
        <begin position="431"/>
        <end position="550"/>
    </location>
</feature>
<feature type="compositionally biased region" description="Basic and acidic residues" evidence="1">
    <location>
        <begin position="310"/>
        <end position="324"/>
    </location>
</feature>
<dbReference type="EMBL" id="BAAAYR010000002">
    <property type="protein sequence ID" value="GAA3566741.1"/>
    <property type="molecule type" value="Genomic_DNA"/>
</dbReference>
<dbReference type="Pfam" id="PF12089">
    <property type="entry name" value="DUF3566"/>
    <property type="match status" value="1"/>
</dbReference>
<feature type="compositionally biased region" description="Low complexity" evidence="1">
    <location>
        <begin position="250"/>
        <end position="274"/>
    </location>
</feature>
<feature type="transmembrane region" description="Helical" evidence="2">
    <location>
        <begin position="508"/>
        <end position="534"/>
    </location>
</feature>
<evidence type="ECO:0000313" key="5">
    <source>
        <dbReference type="Proteomes" id="UP001500767"/>
    </source>
</evidence>